<proteinExistence type="inferred from homology"/>
<dbReference type="Gene3D" id="3.40.80.10">
    <property type="entry name" value="Peptidoglycan recognition protein-like"/>
    <property type="match status" value="1"/>
</dbReference>
<feature type="region of interest" description="Disordered" evidence="4">
    <location>
        <begin position="15"/>
        <end position="42"/>
    </location>
</feature>
<dbReference type="EMBL" id="CAVLGL010000082">
    <property type="protein sequence ID" value="CAK1588647.1"/>
    <property type="molecule type" value="Genomic_DNA"/>
</dbReference>
<keyword evidence="8" id="KW-1185">Reference proteome</keyword>
<evidence type="ECO:0000313" key="7">
    <source>
        <dbReference type="EMBL" id="CAK1588647.1"/>
    </source>
</evidence>
<sequence length="250" mass="28282">MGEIQLQSIYYHESRTSSYRAEDEPRTSEATPLLQRFPRNPGQEEQRYRTTMVVTLLFLVLFAGIVIGTYLLVIQSRSENVLPPVEPSVLMVSRFQWDKTSPIQTTQQSSTKASQVIVVETGTRQCYGASDCAKLLNMMQATNVSSLPYNFMISSDGQTFEALGWRRQSPLFPQYSADALVLAFIGNFTQEAPKQAQILEAKNFLAEALSQERLQPRFVVIGRTVNEFPKSLFLALSNLPQWNKELSDIK</sequence>
<evidence type="ECO:0000256" key="5">
    <source>
        <dbReference type="SAM" id="Phobius"/>
    </source>
</evidence>
<dbReference type="PANTHER" id="PTHR11022:SF73">
    <property type="entry name" value="PEPTIDOGLYCAN-RECOGNITION PROTEIN LD"/>
    <property type="match status" value="1"/>
</dbReference>
<reference evidence="7 8" key="1">
    <citation type="submission" date="2023-11" db="EMBL/GenBank/DDBJ databases">
        <authorList>
            <person name="Hedman E."/>
            <person name="Englund M."/>
            <person name="Stromberg M."/>
            <person name="Nyberg Akerstrom W."/>
            <person name="Nylinder S."/>
            <person name="Jareborg N."/>
            <person name="Kallberg Y."/>
            <person name="Kronander E."/>
        </authorList>
    </citation>
    <scope>NUCLEOTIDE SEQUENCE [LARGE SCALE GENOMIC DNA]</scope>
</reference>
<dbReference type="InterPro" id="IPR006619">
    <property type="entry name" value="PGRP_domain_met/bac"/>
</dbReference>
<accession>A0AAV1L3N3</accession>
<dbReference type="GO" id="GO:0045087">
    <property type="term" value="P:innate immune response"/>
    <property type="evidence" value="ECO:0007669"/>
    <property type="project" value="UniProtKB-KW"/>
</dbReference>
<comment type="similarity">
    <text evidence="1">Belongs to the N-acetylmuramoyl-L-alanine amidase 2 family.</text>
</comment>
<keyword evidence="5" id="KW-0812">Transmembrane</keyword>
<feature type="domain" description="Peptidoglycan recognition protein family" evidence="6">
    <location>
        <begin position="89"/>
        <end position="227"/>
    </location>
</feature>
<evidence type="ECO:0000256" key="4">
    <source>
        <dbReference type="SAM" id="MobiDB-lite"/>
    </source>
</evidence>
<dbReference type="InterPro" id="IPR002502">
    <property type="entry name" value="Amidase_domain"/>
</dbReference>
<gene>
    <name evidence="7" type="ORF">PARMNEM_LOCUS9258</name>
</gene>
<keyword evidence="5" id="KW-1133">Transmembrane helix</keyword>
<evidence type="ECO:0000313" key="8">
    <source>
        <dbReference type="Proteomes" id="UP001314205"/>
    </source>
</evidence>
<keyword evidence="3" id="KW-0391">Immunity</keyword>
<evidence type="ECO:0000259" key="6">
    <source>
        <dbReference type="SMART" id="SM00701"/>
    </source>
</evidence>
<dbReference type="GO" id="GO:0009253">
    <property type="term" value="P:peptidoglycan catabolic process"/>
    <property type="evidence" value="ECO:0007669"/>
    <property type="project" value="InterPro"/>
</dbReference>
<dbReference type="PANTHER" id="PTHR11022">
    <property type="entry name" value="PEPTIDOGLYCAN RECOGNITION PROTEIN"/>
    <property type="match status" value="1"/>
</dbReference>
<protein>
    <recommendedName>
        <fullName evidence="6">Peptidoglycan recognition protein family domain-containing protein</fullName>
    </recommendedName>
</protein>
<dbReference type="GO" id="GO:0008270">
    <property type="term" value="F:zinc ion binding"/>
    <property type="evidence" value="ECO:0007669"/>
    <property type="project" value="InterPro"/>
</dbReference>
<dbReference type="SMART" id="SM00701">
    <property type="entry name" value="PGRP"/>
    <property type="match status" value="1"/>
</dbReference>
<keyword evidence="5" id="KW-0472">Membrane</keyword>
<feature type="compositionally biased region" description="Basic and acidic residues" evidence="4">
    <location>
        <begin position="15"/>
        <end position="27"/>
    </location>
</feature>
<comment type="caution">
    <text evidence="7">The sequence shown here is derived from an EMBL/GenBank/DDBJ whole genome shotgun (WGS) entry which is preliminary data.</text>
</comment>
<dbReference type="AlphaFoldDB" id="A0AAV1L3N3"/>
<organism evidence="7 8">
    <name type="scientific">Parnassius mnemosyne</name>
    <name type="common">clouded apollo</name>
    <dbReference type="NCBI Taxonomy" id="213953"/>
    <lineage>
        <taxon>Eukaryota</taxon>
        <taxon>Metazoa</taxon>
        <taxon>Ecdysozoa</taxon>
        <taxon>Arthropoda</taxon>
        <taxon>Hexapoda</taxon>
        <taxon>Insecta</taxon>
        <taxon>Pterygota</taxon>
        <taxon>Neoptera</taxon>
        <taxon>Endopterygota</taxon>
        <taxon>Lepidoptera</taxon>
        <taxon>Glossata</taxon>
        <taxon>Ditrysia</taxon>
        <taxon>Papilionoidea</taxon>
        <taxon>Papilionidae</taxon>
        <taxon>Parnassiinae</taxon>
        <taxon>Parnassini</taxon>
        <taxon>Parnassius</taxon>
        <taxon>Driopa</taxon>
    </lineage>
</organism>
<evidence type="ECO:0000256" key="1">
    <source>
        <dbReference type="ARBA" id="ARBA00007553"/>
    </source>
</evidence>
<dbReference type="InterPro" id="IPR015510">
    <property type="entry name" value="PGRP"/>
</dbReference>
<keyword evidence="2" id="KW-0399">Innate immunity</keyword>
<dbReference type="SUPFAM" id="SSF55846">
    <property type="entry name" value="N-acetylmuramoyl-L-alanine amidase-like"/>
    <property type="match status" value="1"/>
</dbReference>
<dbReference type="InterPro" id="IPR036505">
    <property type="entry name" value="Amidase/PGRP_sf"/>
</dbReference>
<feature type="transmembrane region" description="Helical" evidence="5">
    <location>
        <begin position="53"/>
        <end position="73"/>
    </location>
</feature>
<dbReference type="CDD" id="cd06583">
    <property type="entry name" value="PGRP"/>
    <property type="match status" value="1"/>
</dbReference>
<name>A0AAV1L3N3_9NEOP</name>
<dbReference type="Proteomes" id="UP001314205">
    <property type="component" value="Unassembled WGS sequence"/>
</dbReference>
<dbReference type="GO" id="GO:0008745">
    <property type="term" value="F:N-acetylmuramoyl-L-alanine amidase activity"/>
    <property type="evidence" value="ECO:0007669"/>
    <property type="project" value="InterPro"/>
</dbReference>
<evidence type="ECO:0000256" key="3">
    <source>
        <dbReference type="ARBA" id="ARBA00022859"/>
    </source>
</evidence>
<evidence type="ECO:0000256" key="2">
    <source>
        <dbReference type="ARBA" id="ARBA00022588"/>
    </source>
</evidence>